<sequence length="431" mass="47993">MPEEQPVPRSSSSSSNVEAAKETPNLSVKEEEEEAINEVDAQTVNDDDTVTAEDVLRAQTELERDAAEVLPGRFDRCTVSLGPTRQNVYACLTCAPTQARGLCYACSIACHAEHQLVELFYRRRFVCDCGSGKMSSPCQLSKGTTVEEMDDAVKQNSYDHNYLGRFCRCDTTYDPEEETGTMYQCVVCEDWFHERCIDRMPASPDDFEEFCCHKCVDRLPFLKQYALVLPEASAPMASDATQEEAHTNERKRSLGVDVAEDSRPAAEHMGDAETAKRICTADTLADVAKDVATSSSGLICKLTHAPATSSSTADTADTPAIDLFFTDGWRERLCRCNHCMDTYRKHDVEYLLAAEKAHEPEKDEESGMSLFELGVQKLQGMDRVQAVNGLLAYDRMRNEIRSFLSSFASAGTVVTKNDVEAFFAEKMQRRA</sequence>
<reference evidence="8" key="1">
    <citation type="journal article" date="2018" name="Nat. Microbiol.">
        <title>Leveraging single-cell genomics to expand the fungal tree of life.</title>
        <authorList>
            <person name="Ahrendt S.R."/>
            <person name="Quandt C.A."/>
            <person name="Ciobanu D."/>
            <person name="Clum A."/>
            <person name="Salamov A."/>
            <person name="Andreopoulos B."/>
            <person name="Cheng J.F."/>
            <person name="Woyke T."/>
            <person name="Pelin A."/>
            <person name="Henrissat B."/>
            <person name="Reynolds N.K."/>
            <person name="Benny G.L."/>
            <person name="Smith M.E."/>
            <person name="James T.Y."/>
            <person name="Grigoriev I.V."/>
        </authorList>
    </citation>
    <scope>NUCLEOTIDE SEQUENCE [LARGE SCALE GENOMIC DNA]</scope>
    <source>
        <strain evidence="8">RSA 1356</strain>
    </source>
</reference>
<dbReference type="EMBL" id="KZ992438">
    <property type="protein sequence ID" value="RKP10757.1"/>
    <property type="molecule type" value="Genomic_DNA"/>
</dbReference>
<organism evidence="7 8">
    <name type="scientific">Thamnocephalis sphaerospora</name>
    <dbReference type="NCBI Taxonomy" id="78915"/>
    <lineage>
        <taxon>Eukaryota</taxon>
        <taxon>Fungi</taxon>
        <taxon>Fungi incertae sedis</taxon>
        <taxon>Zoopagomycota</taxon>
        <taxon>Zoopagomycotina</taxon>
        <taxon>Zoopagomycetes</taxon>
        <taxon>Zoopagales</taxon>
        <taxon>Sigmoideomycetaceae</taxon>
        <taxon>Thamnocephalis</taxon>
    </lineage>
</organism>
<proteinExistence type="predicted"/>
<dbReference type="AlphaFoldDB" id="A0A4P9XWV7"/>
<dbReference type="InterPro" id="IPR003126">
    <property type="entry name" value="Znf_UBR"/>
</dbReference>
<dbReference type="STRING" id="78915.A0A4P9XWV7"/>
<accession>A0A4P9XWV7</accession>
<dbReference type="InterPro" id="IPR040204">
    <property type="entry name" value="UBR7"/>
</dbReference>
<evidence type="ECO:0000313" key="7">
    <source>
        <dbReference type="EMBL" id="RKP10757.1"/>
    </source>
</evidence>
<evidence type="ECO:0000256" key="4">
    <source>
        <dbReference type="PROSITE-ProRule" id="PRU00508"/>
    </source>
</evidence>
<dbReference type="GO" id="GO:0005737">
    <property type="term" value="C:cytoplasm"/>
    <property type="evidence" value="ECO:0007669"/>
    <property type="project" value="TreeGrafter"/>
</dbReference>
<keyword evidence="8" id="KW-1185">Reference proteome</keyword>
<evidence type="ECO:0000256" key="1">
    <source>
        <dbReference type="ARBA" id="ARBA00022723"/>
    </source>
</evidence>
<dbReference type="InterPro" id="IPR047506">
    <property type="entry name" value="UBR7-like_UBR-box"/>
</dbReference>
<name>A0A4P9XWV7_9FUNG</name>
<dbReference type="CDD" id="cd15542">
    <property type="entry name" value="PHD_UBR7"/>
    <property type="match status" value="1"/>
</dbReference>
<feature type="region of interest" description="Disordered" evidence="5">
    <location>
        <begin position="1"/>
        <end position="41"/>
    </location>
</feature>
<protein>
    <submittedName>
        <fullName evidence="7">Putative zinc finger in N-recognin-domain-containing protein</fullName>
    </submittedName>
</protein>
<dbReference type="SMART" id="SM00396">
    <property type="entry name" value="ZnF_UBR1"/>
    <property type="match status" value="1"/>
</dbReference>
<dbReference type="GO" id="GO:0008270">
    <property type="term" value="F:zinc ion binding"/>
    <property type="evidence" value="ECO:0007669"/>
    <property type="project" value="UniProtKB-KW"/>
</dbReference>
<evidence type="ECO:0000256" key="3">
    <source>
        <dbReference type="ARBA" id="ARBA00022833"/>
    </source>
</evidence>
<keyword evidence="1" id="KW-0479">Metal-binding</keyword>
<gene>
    <name evidence="7" type="ORF">THASP1DRAFT_27465</name>
</gene>
<evidence type="ECO:0000256" key="5">
    <source>
        <dbReference type="SAM" id="MobiDB-lite"/>
    </source>
</evidence>
<dbReference type="PROSITE" id="PS51157">
    <property type="entry name" value="ZF_UBR"/>
    <property type="match status" value="1"/>
</dbReference>
<dbReference type="Pfam" id="PF02207">
    <property type="entry name" value="zf-UBR"/>
    <property type="match status" value="1"/>
</dbReference>
<dbReference type="Gene3D" id="2.60.120.650">
    <property type="entry name" value="Cupin"/>
    <property type="match status" value="1"/>
</dbReference>
<evidence type="ECO:0000313" key="8">
    <source>
        <dbReference type="Proteomes" id="UP000271241"/>
    </source>
</evidence>
<feature type="domain" description="UBR-type" evidence="6">
    <location>
        <begin position="75"/>
        <end position="143"/>
    </location>
</feature>
<dbReference type="CDD" id="cd19677">
    <property type="entry name" value="UBR-box_UBR7"/>
    <property type="match status" value="1"/>
</dbReference>
<evidence type="ECO:0000259" key="6">
    <source>
        <dbReference type="PROSITE" id="PS51157"/>
    </source>
</evidence>
<dbReference type="InterPro" id="IPR011011">
    <property type="entry name" value="Znf_FYVE_PHD"/>
</dbReference>
<feature type="zinc finger region" description="UBR-type" evidence="4">
    <location>
        <begin position="75"/>
        <end position="143"/>
    </location>
</feature>
<dbReference type="GO" id="GO:0061630">
    <property type="term" value="F:ubiquitin protein ligase activity"/>
    <property type="evidence" value="ECO:0007669"/>
    <property type="project" value="InterPro"/>
</dbReference>
<dbReference type="PANTHER" id="PTHR13513">
    <property type="entry name" value="E3 UBIQUITIN-PROTEIN LIGASE UBR7"/>
    <property type="match status" value="1"/>
</dbReference>
<dbReference type="OrthoDB" id="5795902at2759"/>
<keyword evidence="3" id="KW-0862">Zinc</keyword>
<keyword evidence="2" id="KW-0863">Zinc-finger</keyword>
<evidence type="ECO:0000256" key="2">
    <source>
        <dbReference type="ARBA" id="ARBA00022771"/>
    </source>
</evidence>
<dbReference type="PANTHER" id="PTHR13513:SF9">
    <property type="entry name" value="E3 UBIQUITIN-PROTEIN LIGASE UBR7-RELATED"/>
    <property type="match status" value="1"/>
</dbReference>
<dbReference type="SUPFAM" id="SSF57903">
    <property type="entry name" value="FYVE/PHD zinc finger"/>
    <property type="match status" value="1"/>
</dbReference>
<dbReference type="Proteomes" id="UP000271241">
    <property type="component" value="Unassembled WGS sequence"/>
</dbReference>